<evidence type="ECO:0000256" key="3">
    <source>
        <dbReference type="ARBA" id="ARBA00022801"/>
    </source>
</evidence>
<evidence type="ECO:0000256" key="4">
    <source>
        <dbReference type="SAM" id="SignalP"/>
    </source>
</evidence>
<dbReference type="InterPro" id="IPR029058">
    <property type="entry name" value="AB_hydrolase_fold"/>
</dbReference>
<dbReference type="Gene3D" id="3.40.50.1820">
    <property type="entry name" value="alpha/beta hydrolase"/>
    <property type="match status" value="1"/>
</dbReference>
<dbReference type="Pfam" id="PF08386">
    <property type="entry name" value="Abhydrolase_4"/>
    <property type="match status" value="1"/>
</dbReference>
<gene>
    <name evidence="7" type="ORF">SAMN05421504_107365</name>
</gene>
<keyword evidence="3" id="KW-0378">Hydrolase</keyword>
<proteinExistence type="inferred from homology"/>
<evidence type="ECO:0000259" key="5">
    <source>
        <dbReference type="Pfam" id="PF00561"/>
    </source>
</evidence>
<feature type="domain" description="Peptidase S33 tripeptidyl aminopeptidase-like C-terminal" evidence="6">
    <location>
        <begin position="377"/>
        <end position="481"/>
    </location>
</feature>
<dbReference type="PANTHER" id="PTHR43248:SF29">
    <property type="entry name" value="TRIPEPTIDYL AMINOPEPTIDASE"/>
    <property type="match status" value="1"/>
</dbReference>
<organism evidence="7 8">
    <name type="scientific">Amycolatopsis xylanica</name>
    <dbReference type="NCBI Taxonomy" id="589385"/>
    <lineage>
        <taxon>Bacteria</taxon>
        <taxon>Bacillati</taxon>
        <taxon>Actinomycetota</taxon>
        <taxon>Actinomycetes</taxon>
        <taxon>Pseudonocardiales</taxon>
        <taxon>Pseudonocardiaceae</taxon>
        <taxon>Amycolatopsis</taxon>
    </lineage>
</organism>
<dbReference type="SUPFAM" id="SSF53474">
    <property type="entry name" value="alpha/beta-Hydrolases"/>
    <property type="match status" value="1"/>
</dbReference>
<dbReference type="AlphaFoldDB" id="A0A1H3NNW3"/>
<evidence type="ECO:0000313" key="7">
    <source>
        <dbReference type="EMBL" id="SDY89879.1"/>
    </source>
</evidence>
<dbReference type="EMBL" id="FNON01000007">
    <property type="protein sequence ID" value="SDY89879.1"/>
    <property type="molecule type" value="Genomic_DNA"/>
</dbReference>
<feature type="signal peptide" evidence="4">
    <location>
        <begin position="1"/>
        <end position="19"/>
    </location>
</feature>
<dbReference type="InterPro" id="IPR051601">
    <property type="entry name" value="Serine_prot/Carboxylest_S33"/>
</dbReference>
<protein>
    <submittedName>
        <fullName evidence="7">TAP-like protein</fullName>
    </submittedName>
</protein>
<sequence length="506" mass="54857">MAVAVLSALALVPATEAQAASLDWEPCEGSALNGLECATLTVPMDYRSPSGAHLSIALSRHQATDPKRRRGVLFTNPGGPGGAGLQLPIDYADQPIGQVYDIIGMDPRGVGRSTRLACLISSWRPDLPSRPSDTDLPVFTAVARDSEEQCQRGGGQLRQHITTMNTARDLDRARAALGERKINYLGVSYGTWLGAVYGEMFPQRLDRSVLDSALDPLKTWHEQDDDILTTIEANFTRWATWAANRNATFKLGTTPREVRASVDKVAEAVKAKPVAGFRDISLFDENVGVSTRYRPLWKEFGETMRQALDEIAGAEPDTASRGRIDRVVSAQRDDIKATRNGVFQTVTCEWDWPSNVEGYYADMRKARDHFPYGNTVSYMAPTNCTFRSFTPEPLPKIGRARYPLGLVLQSDGDTNTPYVNGEVMAETLGSALVSVAGEGTHGQYANVPDPITGFPAANPCVDDAVNTYLLDGVLPASRLTCQSTNPPPNVPFDAPAVAHRTTGAGA</sequence>
<evidence type="ECO:0000256" key="2">
    <source>
        <dbReference type="ARBA" id="ARBA00022729"/>
    </source>
</evidence>
<dbReference type="GO" id="GO:0016787">
    <property type="term" value="F:hydrolase activity"/>
    <property type="evidence" value="ECO:0007669"/>
    <property type="project" value="UniProtKB-KW"/>
</dbReference>
<keyword evidence="8" id="KW-1185">Reference proteome</keyword>
<comment type="similarity">
    <text evidence="1">Belongs to the peptidase S33 family.</text>
</comment>
<dbReference type="PANTHER" id="PTHR43248">
    <property type="entry name" value="2-SUCCINYL-6-HYDROXY-2,4-CYCLOHEXADIENE-1-CARBOXYLATE SYNTHASE"/>
    <property type="match status" value="1"/>
</dbReference>
<feature type="domain" description="AB hydrolase-1" evidence="5">
    <location>
        <begin position="74"/>
        <end position="263"/>
    </location>
</feature>
<dbReference type="InterPro" id="IPR000073">
    <property type="entry name" value="AB_hydrolase_1"/>
</dbReference>
<dbReference type="Proteomes" id="UP000199515">
    <property type="component" value="Unassembled WGS sequence"/>
</dbReference>
<accession>A0A1H3NNW3</accession>
<evidence type="ECO:0000259" key="6">
    <source>
        <dbReference type="Pfam" id="PF08386"/>
    </source>
</evidence>
<dbReference type="STRING" id="589385.SAMN05421504_107365"/>
<evidence type="ECO:0000313" key="8">
    <source>
        <dbReference type="Proteomes" id="UP000199515"/>
    </source>
</evidence>
<evidence type="ECO:0000256" key="1">
    <source>
        <dbReference type="ARBA" id="ARBA00010088"/>
    </source>
</evidence>
<keyword evidence="2 4" id="KW-0732">Signal</keyword>
<dbReference type="Pfam" id="PF00561">
    <property type="entry name" value="Abhydrolase_1"/>
    <property type="match status" value="1"/>
</dbReference>
<feature type="chain" id="PRO_5011490560" evidence="4">
    <location>
        <begin position="20"/>
        <end position="506"/>
    </location>
</feature>
<name>A0A1H3NNW3_9PSEU</name>
<reference evidence="7 8" key="1">
    <citation type="submission" date="2016-10" db="EMBL/GenBank/DDBJ databases">
        <authorList>
            <person name="de Groot N.N."/>
        </authorList>
    </citation>
    <scope>NUCLEOTIDE SEQUENCE [LARGE SCALE GENOMIC DNA]</scope>
    <source>
        <strain evidence="7 8">CPCC 202699</strain>
    </source>
</reference>
<dbReference type="InterPro" id="IPR013595">
    <property type="entry name" value="Pept_S33_TAP-like_C"/>
</dbReference>